<protein>
    <recommendedName>
        <fullName evidence="1">TNase-like domain-containing protein</fullName>
    </recommendedName>
</protein>
<dbReference type="AlphaFoldDB" id="U7Q903"/>
<dbReference type="SUPFAM" id="SSF50199">
    <property type="entry name" value="Staphylococcal nuclease"/>
    <property type="match status" value="1"/>
</dbReference>
<dbReference type="InterPro" id="IPR016071">
    <property type="entry name" value="Staphylococal_nuclease_OB-fold"/>
</dbReference>
<accession>U7Q903</accession>
<evidence type="ECO:0000313" key="3">
    <source>
        <dbReference type="Proteomes" id="UP000017127"/>
    </source>
</evidence>
<comment type="caution">
    <text evidence="2">The sequence shown here is derived from an EMBL/GenBank/DDBJ whole genome shotgun (WGS) entry which is preliminary data.</text>
</comment>
<organism evidence="2 3">
    <name type="scientific">Lyngbya aestuarii BL J</name>
    <dbReference type="NCBI Taxonomy" id="1348334"/>
    <lineage>
        <taxon>Bacteria</taxon>
        <taxon>Bacillati</taxon>
        <taxon>Cyanobacteriota</taxon>
        <taxon>Cyanophyceae</taxon>
        <taxon>Oscillatoriophycideae</taxon>
        <taxon>Oscillatoriales</taxon>
        <taxon>Microcoleaceae</taxon>
        <taxon>Lyngbya</taxon>
    </lineage>
</organism>
<dbReference type="Proteomes" id="UP000017127">
    <property type="component" value="Unassembled WGS sequence"/>
</dbReference>
<dbReference type="PROSITE" id="PS50830">
    <property type="entry name" value="TNASE_3"/>
    <property type="match status" value="1"/>
</dbReference>
<dbReference type="InterPro" id="IPR035437">
    <property type="entry name" value="SNase_OB-fold_sf"/>
</dbReference>
<feature type="domain" description="TNase-like" evidence="1">
    <location>
        <begin position="8"/>
        <end position="134"/>
    </location>
</feature>
<evidence type="ECO:0000259" key="1">
    <source>
        <dbReference type="PROSITE" id="PS50830"/>
    </source>
</evidence>
<reference evidence="2 3" key="1">
    <citation type="journal article" date="2013" name="Front. Microbiol.">
        <title>Comparative genomic analyses of the cyanobacterium, Lyngbya aestuarii BL J, a powerful hydrogen producer.</title>
        <authorList>
            <person name="Kothari A."/>
            <person name="Vaughn M."/>
            <person name="Garcia-Pichel F."/>
        </authorList>
    </citation>
    <scope>NUCLEOTIDE SEQUENCE [LARGE SCALE GENOMIC DNA]</scope>
    <source>
        <strain evidence="2 3">BL J</strain>
    </source>
</reference>
<dbReference type="Gene3D" id="2.40.50.90">
    <property type="match status" value="1"/>
</dbReference>
<dbReference type="EMBL" id="AUZM01000107">
    <property type="protein sequence ID" value="ERT04304.1"/>
    <property type="molecule type" value="Genomic_DNA"/>
</dbReference>
<evidence type="ECO:0000313" key="2">
    <source>
        <dbReference type="EMBL" id="ERT04304.1"/>
    </source>
</evidence>
<keyword evidence="3" id="KW-1185">Reference proteome</keyword>
<name>U7Q903_9CYAN</name>
<gene>
    <name evidence="2" type="ORF">M595_5757</name>
</gene>
<proteinExistence type="predicted"/>
<sequence>MVLIPIEISSFIDGDSVKFLRNHQIITSRARWIDCPEIDTGWGIKAKQFVESLTENNELLIEEYGPDRYDRIEADWFIGSRKQNIQVELILRGLAYCVPPSVQYNLSKRSSALLCKLIKSQTKAFHEKVGIWSDSNFILPNKRGMF</sequence>
<dbReference type="OrthoDB" id="465137at2"/>
<dbReference type="Pfam" id="PF00565">
    <property type="entry name" value="SNase"/>
    <property type="match status" value="1"/>
</dbReference>
<dbReference type="SMART" id="SM00318">
    <property type="entry name" value="SNc"/>
    <property type="match status" value="1"/>
</dbReference>
<dbReference type="RefSeq" id="WP_023069435.1">
    <property type="nucleotide sequence ID" value="NZ_AUZM01000107.1"/>
</dbReference>